<accession>A0A917AZM9</accession>
<dbReference type="Pfam" id="PF03551">
    <property type="entry name" value="PadR"/>
    <property type="match status" value="1"/>
</dbReference>
<feature type="domain" description="Transcription regulator PadR N-terminal" evidence="1">
    <location>
        <begin position="15"/>
        <end position="91"/>
    </location>
</feature>
<reference evidence="2 3" key="1">
    <citation type="journal article" date="2014" name="Int. J. Syst. Evol. Microbiol.">
        <title>Complete genome sequence of Corynebacterium casei LMG S-19264T (=DSM 44701T), isolated from a smear-ripened cheese.</title>
        <authorList>
            <consortium name="US DOE Joint Genome Institute (JGI-PGF)"/>
            <person name="Walter F."/>
            <person name="Albersmeier A."/>
            <person name="Kalinowski J."/>
            <person name="Ruckert C."/>
        </authorList>
    </citation>
    <scope>NUCLEOTIDE SEQUENCE [LARGE SCALE GENOMIC DNA]</scope>
    <source>
        <strain evidence="2 3">CGMCC 1.12976</strain>
    </source>
</reference>
<evidence type="ECO:0000313" key="2">
    <source>
        <dbReference type="EMBL" id="GGF13120.1"/>
    </source>
</evidence>
<name>A0A917AZM9_9MICO</name>
<comment type="caution">
    <text evidence="2">The sequence shown here is derived from an EMBL/GenBank/DDBJ whole genome shotgun (WGS) entry which is preliminary data.</text>
</comment>
<dbReference type="RefSeq" id="WP_188672811.1">
    <property type="nucleotide sequence ID" value="NZ_BMGP01000001.1"/>
</dbReference>
<dbReference type="SUPFAM" id="SSF46785">
    <property type="entry name" value="Winged helix' DNA-binding domain"/>
    <property type="match status" value="1"/>
</dbReference>
<dbReference type="EMBL" id="BMGP01000001">
    <property type="protein sequence ID" value="GGF13120.1"/>
    <property type="molecule type" value="Genomic_DNA"/>
</dbReference>
<dbReference type="Gene3D" id="1.10.10.10">
    <property type="entry name" value="Winged helix-like DNA-binding domain superfamily/Winged helix DNA-binding domain"/>
    <property type="match status" value="1"/>
</dbReference>
<dbReference type="PANTHER" id="PTHR33169:SF27">
    <property type="entry name" value="TRANSCRIPTIONAL REGULATOR PADR FAMILY PROTEIN"/>
    <property type="match status" value="1"/>
</dbReference>
<dbReference type="AlphaFoldDB" id="A0A917AZM9"/>
<protein>
    <submittedName>
        <fullName evidence="2">PadR family transcriptional regulator</fullName>
    </submittedName>
</protein>
<keyword evidence="3" id="KW-1185">Reference proteome</keyword>
<sequence>MPVSPAPRSPLALVVLGLLAERPMHPYLMFQLIQQREKTSIVNVSQRNSLYQVINRLVKAGLAAPDTTEREANRPERTVYRITDDGTETVHRWLREMLATDNPEFPQFAAALSMLALLSPDDAQKALTARLEQLDAKLRTITGSLAYAASIGLPRLFLLDDDYRLTLLRAEIAWVKAQVTALAAGDLTWSAEWIANVAATFEPPPA</sequence>
<dbReference type="InterPro" id="IPR036388">
    <property type="entry name" value="WH-like_DNA-bd_sf"/>
</dbReference>
<dbReference type="InterPro" id="IPR005149">
    <property type="entry name" value="Tscrpt_reg_PadR_N"/>
</dbReference>
<gene>
    <name evidence="2" type="ORF">GCM10011399_03790</name>
</gene>
<dbReference type="InterPro" id="IPR052509">
    <property type="entry name" value="Metal_resp_DNA-bind_regulator"/>
</dbReference>
<dbReference type="PANTHER" id="PTHR33169">
    <property type="entry name" value="PADR-FAMILY TRANSCRIPTIONAL REGULATOR"/>
    <property type="match status" value="1"/>
</dbReference>
<evidence type="ECO:0000259" key="1">
    <source>
        <dbReference type="Pfam" id="PF03551"/>
    </source>
</evidence>
<organism evidence="2 3">
    <name type="scientific">Subtercola lobariae</name>
    <dbReference type="NCBI Taxonomy" id="1588641"/>
    <lineage>
        <taxon>Bacteria</taxon>
        <taxon>Bacillati</taxon>
        <taxon>Actinomycetota</taxon>
        <taxon>Actinomycetes</taxon>
        <taxon>Micrococcales</taxon>
        <taxon>Microbacteriaceae</taxon>
        <taxon>Subtercola</taxon>
    </lineage>
</organism>
<dbReference type="Proteomes" id="UP000598775">
    <property type="component" value="Unassembled WGS sequence"/>
</dbReference>
<dbReference type="InterPro" id="IPR036390">
    <property type="entry name" value="WH_DNA-bd_sf"/>
</dbReference>
<evidence type="ECO:0000313" key="3">
    <source>
        <dbReference type="Proteomes" id="UP000598775"/>
    </source>
</evidence>
<proteinExistence type="predicted"/>